<protein>
    <submittedName>
        <fullName evidence="1">Uncharacterized protein</fullName>
    </submittedName>
</protein>
<reference evidence="2 4" key="2">
    <citation type="submission" date="2017-12" db="EMBL/GenBank/DDBJ databases">
        <title>Comparative Functional Genomics of Dry Heat Resistant strains isolated from the Viking Spacecraft.</title>
        <authorList>
            <person name="Seuylemezian A."/>
            <person name="Cooper K."/>
            <person name="Vaishampayan P."/>
        </authorList>
    </citation>
    <scope>NUCLEOTIDE SEQUENCE [LARGE SCALE GENOMIC DNA]</scope>
    <source>
        <strain evidence="2 4">ATCC 29669</strain>
    </source>
</reference>
<evidence type="ECO:0000313" key="3">
    <source>
        <dbReference type="Proteomes" id="UP000234951"/>
    </source>
</evidence>
<comment type="caution">
    <text evidence="1">The sequence shown here is derived from an EMBL/GenBank/DDBJ whole genome shotgun (WGS) entry which is preliminary data.</text>
</comment>
<accession>A0A2N5GIU5</accession>
<dbReference type="AlphaFoldDB" id="A0A2N5GIU5"/>
<organism evidence="1 3">
    <name type="scientific">Bacillus canaveralius</name>
    <dbReference type="NCBI Taxonomy" id="1403243"/>
    <lineage>
        <taxon>Bacteria</taxon>
        <taxon>Bacillati</taxon>
        <taxon>Bacillota</taxon>
        <taxon>Bacilli</taxon>
        <taxon>Bacillales</taxon>
        <taxon>Bacillaceae</taxon>
        <taxon>Bacillus</taxon>
    </lineage>
</organism>
<dbReference type="Proteomes" id="UP000234951">
    <property type="component" value="Unassembled WGS sequence"/>
</dbReference>
<dbReference type="RefSeq" id="WP_101578470.1">
    <property type="nucleotide sequence ID" value="NZ_PGVA01000042.1"/>
</dbReference>
<dbReference type="Proteomes" id="UP000235114">
    <property type="component" value="Unassembled WGS sequence"/>
</dbReference>
<proteinExistence type="predicted"/>
<evidence type="ECO:0000313" key="1">
    <source>
        <dbReference type="EMBL" id="PLR80949.1"/>
    </source>
</evidence>
<dbReference type="EMBL" id="PGVD01000098">
    <property type="protein sequence ID" value="PLR88591.1"/>
    <property type="molecule type" value="Genomic_DNA"/>
</dbReference>
<evidence type="ECO:0000313" key="2">
    <source>
        <dbReference type="EMBL" id="PLR88591.1"/>
    </source>
</evidence>
<dbReference type="EMBL" id="PGVA01000042">
    <property type="protein sequence ID" value="PLR80949.1"/>
    <property type="molecule type" value="Genomic_DNA"/>
</dbReference>
<sequence length="160" mass="17793">MLDSNYTTKDGEIVTKKDYYNKQGEVIKSETEKAITPTASGDSITTLAAPHWVANTIVGKEWQFGWPQLRVYGTGSSKSYTSSSKTTYRAIDRIGVNTTLYYNNAVEDTATQTKSNAAVASATAWQQSTNCCWQYKGQTTHTFQEAGYQSWYPVTTDYSS</sequence>
<name>A0A2N5GIU5_9BACI</name>
<evidence type="ECO:0000313" key="4">
    <source>
        <dbReference type="Proteomes" id="UP000235114"/>
    </source>
</evidence>
<keyword evidence="4" id="KW-1185">Reference proteome</keyword>
<gene>
    <name evidence="1" type="ORF">CU635_16420</name>
    <name evidence="2" type="ORF">CVD25_22410</name>
</gene>
<reference evidence="1 3" key="1">
    <citation type="submission" date="2017-11" db="EMBL/GenBank/DDBJ databases">
        <title>Comparitive Functional Genomics of Dry Heat Resistant strains isolated from the Viking Spacecraft.</title>
        <authorList>
            <person name="Seuylemezian A."/>
            <person name="Cooper K."/>
            <person name="Vaishampayan P."/>
        </authorList>
    </citation>
    <scope>NUCLEOTIDE SEQUENCE [LARGE SCALE GENOMIC DNA]</scope>
    <source>
        <strain evidence="1 3">M4.6</strain>
    </source>
</reference>